<protein>
    <submittedName>
        <fullName evidence="2">Uncharacterized protein</fullName>
    </submittedName>
</protein>
<organism evidence="2 3">
    <name type="scientific">Eimeria praecox</name>
    <dbReference type="NCBI Taxonomy" id="51316"/>
    <lineage>
        <taxon>Eukaryota</taxon>
        <taxon>Sar</taxon>
        <taxon>Alveolata</taxon>
        <taxon>Apicomplexa</taxon>
        <taxon>Conoidasida</taxon>
        <taxon>Coccidia</taxon>
        <taxon>Eucoccidiorida</taxon>
        <taxon>Eimeriorina</taxon>
        <taxon>Eimeriidae</taxon>
        <taxon>Eimeria</taxon>
    </lineage>
</organism>
<reference evidence="2" key="2">
    <citation type="submission" date="2013-10" db="EMBL/GenBank/DDBJ databases">
        <authorList>
            <person name="Aslett M."/>
        </authorList>
    </citation>
    <scope>NUCLEOTIDE SEQUENCE [LARGE SCALE GENOMIC DNA]</scope>
    <source>
        <strain evidence="2">Houghton</strain>
    </source>
</reference>
<dbReference type="AlphaFoldDB" id="U6H8R1"/>
<keyword evidence="3" id="KW-1185">Reference proteome</keyword>
<feature type="region of interest" description="Disordered" evidence="1">
    <location>
        <begin position="65"/>
        <end position="85"/>
    </location>
</feature>
<reference evidence="2" key="1">
    <citation type="submission" date="2013-10" db="EMBL/GenBank/DDBJ databases">
        <title>Genomic analysis of the causative agents of coccidiosis in chickens.</title>
        <authorList>
            <person name="Reid A.J."/>
            <person name="Blake D."/>
            <person name="Billington K."/>
            <person name="Browne H."/>
            <person name="Dunn M."/>
            <person name="Hung S."/>
            <person name="Kawahara F."/>
            <person name="Miranda-Saavedra D."/>
            <person name="Mourier T."/>
            <person name="Nagra H."/>
            <person name="Otto T.D."/>
            <person name="Rawlings N."/>
            <person name="Sanchez A."/>
            <person name="Sanders M."/>
            <person name="Subramaniam C."/>
            <person name="Tay Y."/>
            <person name="Dear P."/>
            <person name="Doerig C."/>
            <person name="Gruber A."/>
            <person name="Parkinson J."/>
            <person name="Shirley M."/>
            <person name="Wan K.L."/>
            <person name="Berriman M."/>
            <person name="Tomley F."/>
            <person name="Pain A."/>
        </authorList>
    </citation>
    <scope>NUCLEOTIDE SEQUENCE [LARGE SCALE GENOMIC DNA]</scope>
    <source>
        <strain evidence="2">Houghton</strain>
    </source>
</reference>
<name>U6H8R1_9EIME</name>
<dbReference type="OrthoDB" id="352432at2759"/>
<feature type="compositionally biased region" description="Basic and acidic residues" evidence="1">
    <location>
        <begin position="72"/>
        <end position="81"/>
    </location>
</feature>
<dbReference type="Proteomes" id="UP000018201">
    <property type="component" value="Unassembled WGS sequence"/>
</dbReference>
<evidence type="ECO:0000313" key="2">
    <source>
        <dbReference type="EMBL" id="CDI87788.1"/>
    </source>
</evidence>
<sequence>MLHKGQVEALMSLIRGIALLKDVDGGGQEDFAVGSAGFCYVHSCPDHFSAADNLQSFGVWILRPRPGPSPRRLSEGDESSRGDSTLSRLIEQCVAMGEDFGLSVLQEGTSYDALDAAEHVARIAFALSQEALAFESED</sequence>
<dbReference type="VEuPathDB" id="ToxoDB:EPH_0058480"/>
<proteinExistence type="predicted"/>
<evidence type="ECO:0000256" key="1">
    <source>
        <dbReference type="SAM" id="MobiDB-lite"/>
    </source>
</evidence>
<accession>U6H8R1</accession>
<evidence type="ECO:0000313" key="3">
    <source>
        <dbReference type="Proteomes" id="UP000018201"/>
    </source>
</evidence>
<gene>
    <name evidence="2" type="ORF">EPH_0058480</name>
</gene>
<dbReference type="EMBL" id="HG708279">
    <property type="protein sequence ID" value="CDI87788.1"/>
    <property type="molecule type" value="Genomic_DNA"/>
</dbReference>